<evidence type="ECO:0000256" key="2">
    <source>
        <dbReference type="SAM" id="MobiDB-lite"/>
    </source>
</evidence>
<accession>A0A7W3YN68</accession>
<dbReference type="RefSeq" id="WP_182595700.1">
    <property type="nucleotide sequence ID" value="NZ_JACIVA010000039.1"/>
</dbReference>
<dbReference type="EMBL" id="JACIVA010000039">
    <property type="protein sequence ID" value="MBB1096992.1"/>
    <property type="molecule type" value="Genomic_DNA"/>
</dbReference>
<feature type="compositionally biased region" description="Basic and acidic residues" evidence="2">
    <location>
        <begin position="22"/>
        <end position="37"/>
    </location>
</feature>
<dbReference type="AlphaFoldDB" id="A0A7W3YN68"/>
<proteinExistence type="predicted"/>
<reference evidence="3 4" key="1">
    <citation type="submission" date="2020-07" db="EMBL/GenBank/DDBJ databases">
        <title>Description of Limosilactobacillus balticus sp. nov., Limosilactobacillus agrestis sp. nov., Limosilactobacillus albertensis sp. nov., Limosilactobacillus rudii sp. nov., Limosilactobacillus fastidiosus sp. nov., five novel Limosilactobacillus species isolated from the vertebrate gastrointestinal tract, and proposal of 6 subspecies of Limosilactobacillus reuteri adapted to the gastrointestinal tract of specific vertebrate hosts.</title>
        <authorList>
            <person name="Li F."/>
            <person name="Cheng C."/>
            <person name="Zheng J."/>
            <person name="Quevedo R.M."/>
            <person name="Li J."/>
            <person name="Roos S."/>
            <person name="Gaenzle M.G."/>
            <person name="Walter J."/>
        </authorList>
    </citation>
    <scope>NUCLEOTIDE SEQUENCE [LARGE SCALE GENOMIC DNA]</scope>
    <source>
        <strain evidence="3 4">STM2_1</strain>
    </source>
</reference>
<name>A0A7W3YN68_9LACO</name>
<gene>
    <name evidence="3" type="ORF">H5S09_03365</name>
</gene>
<feature type="region of interest" description="Disordered" evidence="2">
    <location>
        <begin position="22"/>
        <end position="62"/>
    </location>
</feature>
<evidence type="ECO:0000313" key="4">
    <source>
        <dbReference type="Proteomes" id="UP000517106"/>
    </source>
</evidence>
<feature type="compositionally biased region" description="Polar residues" evidence="2">
    <location>
        <begin position="40"/>
        <end position="53"/>
    </location>
</feature>
<dbReference type="Proteomes" id="UP000517106">
    <property type="component" value="Unassembled WGS sequence"/>
</dbReference>
<protein>
    <submittedName>
        <fullName evidence="3">Uncharacterized protein</fullName>
    </submittedName>
</protein>
<organism evidence="3 4">
    <name type="scientific">Limosilactobacillus rudii</name>
    <dbReference type="NCBI Taxonomy" id="2759755"/>
    <lineage>
        <taxon>Bacteria</taxon>
        <taxon>Bacillati</taxon>
        <taxon>Bacillota</taxon>
        <taxon>Bacilli</taxon>
        <taxon>Lactobacillales</taxon>
        <taxon>Lactobacillaceae</taxon>
        <taxon>Limosilactobacillus</taxon>
    </lineage>
</organism>
<feature type="coiled-coil region" evidence="1">
    <location>
        <begin position="222"/>
        <end position="256"/>
    </location>
</feature>
<keyword evidence="1" id="KW-0175">Coiled coil</keyword>
<keyword evidence="4" id="KW-1185">Reference proteome</keyword>
<comment type="caution">
    <text evidence="3">The sequence shown here is derived from an EMBL/GenBank/DDBJ whole genome shotgun (WGS) entry which is preliminary data.</text>
</comment>
<sequence length="557" mass="64801">MSRGIRMNVFANKAMLNKAKKELSEHAKNSKSHKQELIQKYQQQAKHLSSKPATSKKKQDNNEIQKLRQQVRKMHQQQQKLSAEKAKIKQQATKQIRKLKHDNRNLRQQIHDNQQKLDDQQIQNDKAATKLMGEYIEIASWLRLFEDLDIDPFNGKTVQYQLQDQYQQMMSSQIIMFKILQLAWSKAASLKDRARQYNHVHRQLDLANKQLVKLQAAYQHQADKARADKRKLHQALQDAQIENERLRNRYVNGTKLDNAFHIMFDQLSAQTVQQYGQLAPLIKQVMATFSKITIKKDSPFIYGYYYQRDLKSYIGDKDGNHLQSIRMDGISTQKIIDLKDGTAIKVQRVDKDHYYLVNTMPWVNQLFQYLTDNGAFQPNKLVPTTGTVKLSKLLSDKPAASSPKERSQPRVIMGEIVSLTNTKITTQIRVMKYVSPKSVKIVSADKVEIINPDKIAWLYSKNVLLVGNKKVNPMVIQLRKYVNLSVMDAYEDSLELIFTKMQAADYVFILLGSVPHALTDYLKHHQELGQKVEYFYRANANEGVRRLNYLYMNRDML</sequence>
<evidence type="ECO:0000313" key="3">
    <source>
        <dbReference type="EMBL" id="MBB1096992.1"/>
    </source>
</evidence>
<evidence type="ECO:0000256" key="1">
    <source>
        <dbReference type="SAM" id="Coils"/>
    </source>
</evidence>